<dbReference type="Proteomes" id="UP001430584">
    <property type="component" value="Unassembled WGS sequence"/>
</dbReference>
<keyword evidence="1" id="KW-0175">Coiled coil</keyword>
<name>A0ABR3CDW8_9PEZI</name>
<dbReference type="GeneID" id="92010417"/>
<reference evidence="3 4" key="1">
    <citation type="submission" date="2024-02" db="EMBL/GenBank/DDBJ databases">
        <title>De novo assembly and annotation of 12 fungi associated with fruit tree decline syndrome in Ontario, Canada.</title>
        <authorList>
            <person name="Sulman M."/>
            <person name="Ellouze W."/>
            <person name="Ilyukhin E."/>
        </authorList>
    </citation>
    <scope>NUCLEOTIDE SEQUENCE [LARGE SCALE GENOMIC DNA]</scope>
    <source>
        <strain evidence="3 4">FDS-637</strain>
    </source>
</reference>
<comment type="caution">
    <text evidence="3">The sequence shown here is derived from an EMBL/GenBank/DDBJ whole genome shotgun (WGS) entry which is preliminary data.</text>
</comment>
<feature type="coiled-coil region" evidence="1">
    <location>
        <begin position="158"/>
        <end position="206"/>
    </location>
</feature>
<dbReference type="Gene3D" id="1.10.287.1490">
    <property type="match status" value="1"/>
</dbReference>
<evidence type="ECO:0000256" key="2">
    <source>
        <dbReference type="SAM" id="MobiDB-lite"/>
    </source>
</evidence>
<protein>
    <submittedName>
        <fullName evidence="3">Uncharacterized protein</fullName>
    </submittedName>
</protein>
<feature type="region of interest" description="Disordered" evidence="2">
    <location>
        <begin position="293"/>
        <end position="312"/>
    </location>
</feature>
<feature type="compositionally biased region" description="Acidic residues" evidence="2">
    <location>
        <begin position="340"/>
        <end position="357"/>
    </location>
</feature>
<evidence type="ECO:0000313" key="4">
    <source>
        <dbReference type="Proteomes" id="UP001430584"/>
    </source>
</evidence>
<evidence type="ECO:0000313" key="3">
    <source>
        <dbReference type="EMBL" id="KAL0258828.1"/>
    </source>
</evidence>
<feature type="region of interest" description="Disordered" evidence="2">
    <location>
        <begin position="1"/>
        <end position="21"/>
    </location>
</feature>
<keyword evidence="4" id="KW-1185">Reference proteome</keyword>
<sequence>MATNAGRPSTPPARAVLHDSPFSDYYSDSPFSAGPQHTSKIQSALLNRLSQLAVQVTREEPIEPVAHHVQRALDNLYALFAVPDTQTRADLEDSGLFVEDETDERGSPAEHVPLLPIEGGVADEELEDVYGTMIRMSMELREGFLEMKDHQTGLVADMTRVQTQNDDLKSQNKSLRSQNDILQAQVAALRSKIESLRTQNQSLRTDLQSDFTELMSLKLQLMAIEVKSALHLGQDGSDVLKQSMERWTDEWHEMDEKFRERREKFSGVVDPNLLGEAHQLAADISAFLNLEDGNLRPKSSRRSRNLPGIHARGASDPFPVLARIEEVVEKPEVVEKSEVVEEPEVAEESEAIEESEEDGVKLEDSVTEEAASSPVSMSHADEQQKPSMEQPSPGFLARLWPSGRKQFTISKTLLTDPRKSIWDALSDVTGVGMYDDFYDEYSTAE</sequence>
<accession>A0ABR3CDW8</accession>
<dbReference type="RefSeq" id="XP_066631857.1">
    <property type="nucleotide sequence ID" value="XM_066777762.1"/>
</dbReference>
<feature type="region of interest" description="Disordered" evidence="2">
    <location>
        <begin position="333"/>
        <end position="395"/>
    </location>
</feature>
<evidence type="ECO:0000256" key="1">
    <source>
        <dbReference type="SAM" id="Coils"/>
    </source>
</evidence>
<gene>
    <name evidence="3" type="ORF">SLS55_006332</name>
</gene>
<dbReference type="EMBL" id="JAJVCZ030000006">
    <property type="protein sequence ID" value="KAL0258828.1"/>
    <property type="molecule type" value="Genomic_DNA"/>
</dbReference>
<organism evidence="3 4">
    <name type="scientific">Diplodia seriata</name>
    <dbReference type="NCBI Taxonomy" id="420778"/>
    <lineage>
        <taxon>Eukaryota</taxon>
        <taxon>Fungi</taxon>
        <taxon>Dikarya</taxon>
        <taxon>Ascomycota</taxon>
        <taxon>Pezizomycotina</taxon>
        <taxon>Dothideomycetes</taxon>
        <taxon>Dothideomycetes incertae sedis</taxon>
        <taxon>Botryosphaeriales</taxon>
        <taxon>Botryosphaeriaceae</taxon>
        <taxon>Diplodia</taxon>
    </lineage>
</organism>
<proteinExistence type="predicted"/>